<keyword evidence="2" id="KW-0238">DNA-binding</keyword>
<dbReference type="Proteomes" id="UP000610124">
    <property type="component" value="Unassembled WGS sequence"/>
</dbReference>
<dbReference type="RefSeq" id="WP_078938492.1">
    <property type="nucleotide sequence ID" value="NZ_BMUB01000015.1"/>
</dbReference>
<dbReference type="GeneID" id="97488372"/>
<protein>
    <submittedName>
        <fullName evidence="6">AraC family transcriptional regulator</fullName>
    </submittedName>
</protein>
<dbReference type="Pfam" id="PF12833">
    <property type="entry name" value="HTH_18"/>
    <property type="match status" value="1"/>
</dbReference>
<dbReference type="SUPFAM" id="SSF46689">
    <property type="entry name" value="Homeodomain-like"/>
    <property type="match status" value="2"/>
</dbReference>
<dbReference type="PROSITE" id="PS00041">
    <property type="entry name" value="HTH_ARAC_FAMILY_1"/>
    <property type="match status" value="1"/>
</dbReference>
<proteinExistence type="predicted"/>
<feature type="region of interest" description="Disordered" evidence="4">
    <location>
        <begin position="305"/>
        <end position="332"/>
    </location>
</feature>
<dbReference type="PROSITE" id="PS01124">
    <property type="entry name" value="HTH_ARAC_FAMILY_2"/>
    <property type="match status" value="1"/>
</dbReference>
<comment type="caution">
    <text evidence="6">The sequence shown here is derived from an EMBL/GenBank/DDBJ whole genome shotgun (WGS) entry which is preliminary data.</text>
</comment>
<dbReference type="InterPro" id="IPR032783">
    <property type="entry name" value="AraC_lig"/>
</dbReference>
<evidence type="ECO:0000259" key="5">
    <source>
        <dbReference type="PROSITE" id="PS01124"/>
    </source>
</evidence>
<dbReference type="GO" id="GO:0003700">
    <property type="term" value="F:DNA-binding transcription factor activity"/>
    <property type="evidence" value="ECO:0007669"/>
    <property type="project" value="InterPro"/>
</dbReference>
<dbReference type="InterPro" id="IPR018060">
    <property type="entry name" value="HTH_AraC"/>
</dbReference>
<sequence length="332" mass="35963">MDPLATLLDGPRARGAFLLRSILSPPWSLRIADRAPLTLMYLVSGEAWVVPDAEPAVRLRPGDIAVVRGPEPYTVADDPATAPLIVIQPGQVSTGPNGELCDEMDLGVRTWGHDPQGSAVLISGTYQMDGEVSRRLLTALPHVLHLPRDAWHSSLPALLSEEVVLDQPGQEIVLDRLLDLLLIAVLRAWLSRPEAGAPGWYAARSDPVVGLALNLLHDDPAHPWTVASLAAQTGVSRAALGRRFTELVGEPPMSYLTSWRLALAADLLREPDATVAAVARKVGYSTPFAFSTAFKRVRGVSPQRHREGAVAADATREPMNGSLRRPDGWRQR</sequence>
<dbReference type="SMART" id="SM00342">
    <property type="entry name" value="HTH_ARAC"/>
    <property type="match status" value="1"/>
</dbReference>
<reference evidence="6" key="2">
    <citation type="submission" date="2020-09" db="EMBL/GenBank/DDBJ databases">
        <authorList>
            <person name="Sun Q."/>
            <person name="Ohkuma M."/>
        </authorList>
    </citation>
    <scope>NUCLEOTIDE SEQUENCE</scope>
    <source>
        <strain evidence="6">JCM 4434</strain>
    </source>
</reference>
<dbReference type="InterPro" id="IPR050204">
    <property type="entry name" value="AraC_XylS_family_regulators"/>
</dbReference>
<dbReference type="GO" id="GO:0043565">
    <property type="term" value="F:sequence-specific DNA binding"/>
    <property type="evidence" value="ECO:0007669"/>
    <property type="project" value="InterPro"/>
</dbReference>
<organism evidence="6 7">
    <name type="scientific">Kitasatospora aureofaciens</name>
    <name type="common">Streptomyces aureofaciens</name>
    <dbReference type="NCBI Taxonomy" id="1894"/>
    <lineage>
        <taxon>Bacteria</taxon>
        <taxon>Bacillati</taxon>
        <taxon>Actinomycetota</taxon>
        <taxon>Actinomycetes</taxon>
        <taxon>Kitasatosporales</taxon>
        <taxon>Streptomycetaceae</taxon>
        <taxon>Kitasatospora</taxon>
    </lineage>
</organism>
<dbReference type="AlphaFoldDB" id="A0A8H9HYI4"/>
<evidence type="ECO:0000256" key="1">
    <source>
        <dbReference type="ARBA" id="ARBA00023015"/>
    </source>
</evidence>
<dbReference type="InterPro" id="IPR009057">
    <property type="entry name" value="Homeodomain-like_sf"/>
</dbReference>
<gene>
    <name evidence="6" type="ORF">GCM10010502_53890</name>
</gene>
<feature type="domain" description="HTH araC/xylS-type" evidence="5">
    <location>
        <begin position="210"/>
        <end position="308"/>
    </location>
</feature>
<evidence type="ECO:0000256" key="3">
    <source>
        <dbReference type="ARBA" id="ARBA00023163"/>
    </source>
</evidence>
<dbReference type="Gene3D" id="1.10.10.60">
    <property type="entry name" value="Homeodomain-like"/>
    <property type="match status" value="2"/>
</dbReference>
<evidence type="ECO:0000256" key="2">
    <source>
        <dbReference type="ARBA" id="ARBA00023125"/>
    </source>
</evidence>
<accession>A0A8H9HYI4</accession>
<dbReference type="InterPro" id="IPR018062">
    <property type="entry name" value="HTH_AraC-typ_CS"/>
</dbReference>
<evidence type="ECO:0000256" key="4">
    <source>
        <dbReference type="SAM" id="MobiDB-lite"/>
    </source>
</evidence>
<dbReference type="PANTHER" id="PTHR46796:SF13">
    <property type="entry name" value="HTH-TYPE TRANSCRIPTIONAL ACTIVATOR RHAS"/>
    <property type="match status" value="1"/>
</dbReference>
<evidence type="ECO:0000313" key="6">
    <source>
        <dbReference type="EMBL" id="GGU93624.1"/>
    </source>
</evidence>
<dbReference type="PANTHER" id="PTHR46796">
    <property type="entry name" value="HTH-TYPE TRANSCRIPTIONAL ACTIVATOR RHAS-RELATED"/>
    <property type="match status" value="1"/>
</dbReference>
<keyword evidence="1" id="KW-0805">Transcription regulation</keyword>
<dbReference type="Pfam" id="PF12852">
    <property type="entry name" value="Cupin_6"/>
    <property type="match status" value="1"/>
</dbReference>
<keyword evidence="3" id="KW-0804">Transcription</keyword>
<name>A0A8H9HYI4_KITAU</name>
<dbReference type="EMBL" id="BMUB01000015">
    <property type="protein sequence ID" value="GGU93624.1"/>
    <property type="molecule type" value="Genomic_DNA"/>
</dbReference>
<evidence type="ECO:0000313" key="7">
    <source>
        <dbReference type="Proteomes" id="UP000610124"/>
    </source>
</evidence>
<reference evidence="6" key="1">
    <citation type="journal article" date="2014" name="Int. J. Syst. Evol. Microbiol.">
        <title>Complete genome sequence of Corynebacterium casei LMG S-19264T (=DSM 44701T), isolated from a smear-ripened cheese.</title>
        <authorList>
            <consortium name="US DOE Joint Genome Institute (JGI-PGF)"/>
            <person name="Walter F."/>
            <person name="Albersmeier A."/>
            <person name="Kalinowski J."/>
            <person name="Ruckert C."/>
        </authorList>
    </citation>
    <scope>NUCLEOTIDE SEQUENCE</scope>
    <source>
        <strain evidence="6">JCM 4434</strain>
    </source>
</reference>
<dbReference type="OrthoDB" id="241790at2"/>